<reference evidence="2 3" key="1">
    <citation type="submission" date="2012-09" db="EMBL/GenBank/DDBJ databases">
        <title>Genome Sequence of alkane-degrading Bacterium Alcanivorax sp. 6-D-6.</title>
        <authorList>
            <person name="Lai Q."/>
            <person name="Shao Z."/>
        </authorList>
    </citation>
    <scope>NUCLEOTIDE SEQUENCE [LARGE SCALE GENOMIC DNA]</scope>
    <source>
        <strain evidence="2 3">6-D-6</strain>
    </source>
</reference>
<organism evidence="2 3">
    <name type="scientific">Alcanivorax xiamenensis</name>
    <dbReference type="NCBI Taxonomy" id="1177156"/>
    <lineage>
        <taxon>Bacteria</taxon>
        <taxon>Pseudomonadati</taxon>
        <taxon>Pseudomonadota</taxon>
        <taxon>Gammaproteobacteria</taxon>
        <taxon>Oceanospirillales</taxon>
        <taxon>Alcanivoracaceae</taxon>
        <taxon>Alcanivorax</taxon>
    </lineage>
</organism>
<dbReference type="Gene3D" id="3.30.70.100">
    <property type="match status" value="1"/>
</dbReference>
<name>A0ABQ6Y8V4_9GAMM</name>
<gene>
    <name evidence="2" type="ORF">A6D6_01889</name>
</gene>
<feature type="compositionally biased region" description="Low complexity" evidence="1">
    <location>
        <begin position="8"/>
        <end position="23"/>
    </location>
</feature>
<proteinExistence type="predicted"/>
<protein>
    <recommendedName>
        <fullName evidence="4">Quinol monooxygenase YgiN</fullName>
    </recommendedName>
</protein>
<dbReference type="EMBL" id="AQPF01000011">
    <property type="protein sequence ID" value="KAF0806071.1"/>
    <property type="molecule type" value="Genomic_DNA"/>
</dbReference>
<comment type="caution">
    <text evidence="2">The sequence shown here is derived from an EMBL/GenBank/DDBJ whole genome shotgun (WGS) entry which is preliminary data.</text>
</comment>
<feature type="region of interest" description="Disordered" evidence="1">
    <location>
        <begin position="1"/>
        <end position="40"/>
    </location>
</feature>
<evidence type="ECO:0000313" key="2">
    <source>
        <dbReference type="EMBL" id="KAF0806071.1"/>
    </source>
</evidence>
<dbReference type="Proteomes" id="UP000771797">
    <property type="component" value="Unassembled WGS sequence"/>
</dbReference>
<accession>A0ABQ6Y8V4</accession>
<evidence type="ECO:0008006" key="4">
    <source>
        <dbReference type="Google" id="ProtNLM"/>
    </source>
</evidence>
<evidence type="ECO:0000313" key="3">
    <source>
        <dbReference type="Proteomes" id="UP000771797"/>
    </source>
</evidence>
<dbReference type="SUPFAM" id="SSF54909">
    <property type="entry name" value="Dimeric alpha+beta barrel"/>
    <property type="match status" value="1"/>
</dbReference>
<evidence type="ECO:0000256" key="1">
    <source>
        <dbReference type="SAM" id="MobiDB-lite"/>
    </source>
</evidence>
<sequence length="147" mass="16273">MTDETRSAPATTTAAPGPTPETAQSYREYPHRGVRVSGQDGEEGPKAFYIHIEALPGKEDLVIRMLEDILDCVREEPATGPWYAVRYSKTTFGIFEVFPNLAGRRAHVEGGGGDIFRDVERMNAILAYPAHVHRLDVLMGKEVFARG</sequence>
<keyword evidence="3" id="KW-1185">Reference proteome</keyword>
<dbReference type="InterPro" id="IPR011008">
    <property type="entry name" value="Dimeric_a/b-barrel"/>
</dbReference>